<feature type="transmembrane region" description="Helical" evidence="1">
    <location>
        <begin position="82"/>
        <end position="101"/>
    </location>
</feature>
<comment type="caution">
    <text evidence="2">The sequence shown here is derived from an EMBL/GenBank/DDBJ whole genome shotgun (WGS) entry which is preliminary data.</text>
</comment>
<evidence type="ECO:0000313" key="2">
    <source>
        <dbReference type="EMBL" id="PCI79448.1"/>
    </source>
</evidence>
<reference evidence="3" key="1">
    <citation type="submission" date="2017-08" db="EMBL/GenBank/DDBJ databases">
        <title>A dynamic microbial community with high functional redundancy inhabits the cold, oxic subseafloor aquifer.</title>
        <authorList>
            <person name="Tully B.J."/>
            <person name="Wheat C.G."/>
            <person name="Glazer B.T."/>
            <person name="Huber J.A."/>
        </authorList>
    </citation>
    <scope>NUCLEOTIDE SEQUENCE [LARGE SCALE GENOMIC DNA]</scope>
</reference>
<organism evidence="2 3">
    <name type="scientific">SAR86 cluster bacterium</name>
    <dbReference type="NCBI Taxonomy" id="2030880"/>
    <lineage>
        <taxon>Bacteria</taxon>
        <taxon>Pseudomonadati</taxon>
        <taxon>Pseudomonadota</taxon>
        <taxon>Gammaproteobacteria</taxon>
        <taxon>SAR86 cluster</taxon>
    </lineage>
</organism>
<keyword evidence="1" id="KW-0472">Membrane</keyword>
<feature type="transmembrane region" description="Helical" evidence="1">
    <location>
        <begin position="12"/>
        <end position="34"/>
    </location>
</feature>
<proteinExistence type="predicted"/>
<keyword evidence="1" id="KW-1133">Transmembrane helix</keyword>
<dbReference type="EMBL" id="NVUL01000017">
    <property type="protein sequence ID" value="PCI79448.1"/>
    <property type="molecule type" value="Genomic_DNA"/>
</dbReference>
<evidence type="ECO:0000256" key="1">
    <source>
        <dbReference type="SAM" id="Phobius"/>
    </source>
</evidence>
<dbReference type="InterPro" id="IPR021279">
    <property type="entry name" value="DUF2721"/>
</dbReference>
<feature type="transmembrane region" description="Helical" evidence="1">
    <location>
        <begin position="107"/>
        <end position="133"/>
    </location>
</feature>
<dbReference type="Proteomes" id="UP000218767">
    <property type="component" value="Unassembled WGS sequence"/>
</dbReference>
<dbReference type="AlphaFoldDB" id="A0A2A4X9Y0"/>
<gene>
    <name evidence="2" type="ORF">COB20_04845</name>
</gene>
<evidence type="ECO:0008006" key="4">
    <source>
        <dbReference type="Google" id="ProtNLM"/>
    </source>
</evidence>
<accession>A0A2A4X9Y0</accession>
<name>A0A2A4X9Y0_9GAMM</name>
<evidence type="ECO:0000313" key="3">
    <source>
        <dbReference type="Proteomes" id="UP000218767"/>
    </source>
</evidence>
<protein>
    <recommendedName>
        <fullName evidence="4">DUF2721 domain-containing protein</fullName>
    </recommendedName>
</protein>
<keyword evidence="1" id="KW-0812">Transmembrane</keyword>
<sequence length="158" mass="17209">MEELTEIEAIASVIQLAVAPVFLLAGIAGLLNVLSVRLGRAVDRVRVVETRLGKEPHPEHVTILQAEIAALWSRIRLANWSIRMFVAGALLVCLVIVSLFFSEFAQFNLSAAIVAFFLGAMLLLIMGLILFLVEVSISTRSIGHGITEILDEDKNSAN</sequence>
<dbReference type="Pfam" id="PF11026">
    <property type="entry name" value="DUF2721"/>
    <property type="match status" value="1"/>
</dbReference>